<dbReference type="AlphaFoldDB" id="A0A915CQD7"/>
<name>A0A915CQD7_9BILA</name>
<dbReference type="WBParaSite" id="jg1148">
    <property type="protein sequence ID" value="jg1148"/>
    <property type="gene ID" value="jg1148"/>
</dbReference>
<sequence>MKESNPLVSRCSIPDVKNVEAQSSAPAVSAKRDNQSSVFMPAAVKPVVEQCPILNSADVEIPDGLNASAGKFLKGNTSK</sequence>
<protein>
    <submittedName>
        <fullName evidence="2">Uncharacterized protein</fullName>
    </submittedName>
</protein>
<dbReference type="Proteomes" id="UP000887574">
    <property type="component" value="Unplaced"/>
</dbReference>
<evidence type="ECO:0000313" key="1">
    <source>
        <dbReference type="Proteomes" id="UP000887574"/>
    </source>
</evidence>
<accession>A0A915CQD7</accession>
<reference evidence="2" key="1">
    <citation type="submission" date="2022-11" db="UniProtKB">
        <authorList>
            <consortium name="WormBaseParasite"/>
        </authorList>
    </citation>
    <scope>IDENTIFICATION</scope>
</reference>
<organism evidence="1 2">
    <name type="scientific">Ditylenchus dipsaci</name>
    <dbReference type="NCBI Taxonomy" id="166011"/>
    <lineage>
        <taxon>Eukaryota</taxon>
        <taxon>Metazoa</taxon>
        <taxon>Ecdysozoa</taxon>
        <taxon>Nematoda</taxon>
        <taxon>Chromadorea</taxon>
        <taxon>Rhabditida</taxon>
        <taxon>Tylenchina</taxon>
        <taxon>Tylenchomorpha</taxon>
        <taxon>Sphaerularioidea</taxon>
        <taxon>Anguinidae</taxon>
        <taxon>Anguininae</taxon>
        <taxon>Ditylenchus</taxon>
    </lineage>
</organism>
<evidence type="ECO:0000313" key="2">
    <source>
        <dbReference type="WBParaSite" id="jg1148"/>
    </source>
</evidence>
<proteinExistence type="predicted"/>
<keyword evidence="1" id="KW-1185">Reference proteome</keyword>